<dbReference type="PANTHER" id="PTHR24096">
    <property type="entry name" value="LONG-CHAIN-FATTY-ACID--COA LIGASE"/>
    <property type="match status" value="1"/>
</dbReference>
<reference evidence="6" key="1">
    <citation type="submission" date="2013-04" db="EMBL/GenBank/DDBJ databases">
        <authorList>
            <person name="Qu J."/>
            <person name="Murali S.C."/>
            <person name="Bandaranaike D."/>
            <person name="Bellair M."/>
            <person name="Blankenburg K."/>
            <person name="Chao H."/>
            <person name="Dinh H."/>
            <person name="Doddapaneni H."/>
            <person name="Downs B."/>
            <person name="Dugan-Rocha S."/>
            <person name="Elkadiri S."/>
            <person name="Gnanaolivu R.D."/>
            <person name="Hernandez B."/>
            <person name="Javaid M."/>
            <person name="Jayaseelan J.C."/>
            <person name="Lee S."/>
            <person name="Li M."/>
            <person name="Ming W."/>
            <person name="Munidasa M."/>
            <person name="Muniz J."/>
            <person name="Nguyen L."/>
            <person name="Ongeri F."/>
            <person name="Osuji N."/>
            <person name="Pu L.-L."/>
            <person name="Puazo M."/>
            <person name="Qu C."/>
            <person name="Quiroz J."/>
            <person name="Raj R."/>
            <person name="Weissenberger G."/>
            <person name="Xin Y."/>
            <person name="Zou X."/>
            <person name="Han Y."/>
            <person name="Richards S."/>
            <person name="Worley K."/>
            <person name="Muzny D."/>
            <person name="Gibbs R."/>
        </authorList>
    </citation>
    <scope>NUCLEOTIDE SEQUENCE</scope>
    <source>
        <strain evidence="6">Sampled in the wild</strain>
    </source>
</reference>
<evidence type="ECO:0000256" key="2">
    <source>
        <dbReference type="ARBA" id="ARBA00006432"/>
    </source>
</evidence>
<keyword evidence="4" id="KW-0576">Peroxisome</keyword>
<dbReference type="AlphaFoldDB" id="A0A8K0KG53"/>
<dbReference type="Gene3D" id="3.40.50.12780">
    <property type="entry name" value="N-terminal domain of ligase-like"/>
    <property type="match status" value="1"/>
</dbReference>
<comment type="similarity">
    <text evidence="2">Belongs to the ATP-dependent AMP-binding enzyme family.</text>
</comment>
<dbReference type="Pfam" id="PF00501">
    <property type="entry name" value="AMP-binding"/>
    <property type="match status" value="1"/>
</dbReference>
<dbReference type="InterPro" id="IPR042099">
    <property type="entry name" value="ANL_N_sf"/>
</dbReference>
<dbReference type="Proteomes" id="UP000792457">
    <property type="component" value="Unassembled WGS sequence"/>
</dbReference>
<comment type="caution">
    <text evidence="6">The sequence shown here is derived from an EMBL/GenBank/DDBJ whole genome shotgun (WGS) entry which is preliminary data.</text>
</comment>
<comment type="subcellular location">
    <subcellularLocation>
        <location evidence="1">Peroxisome</location>
    </subcellularLocation>
</comment>
<dbReference type="InterPro" id="IPR000873">
    <property type="entry name" value="AMP-dep_synth/lig_dom"/>
</dbReference>
<name>A0A8K0KG53_LADFU</name>
<gene>
    <name evidence="6" type="ORF">J437_LFUL013220</name>
</gene>
<evidence type="ECO:0000259" key="5">
    <source>
        <dbReference type="Pfam" id="PF00501"/>
    </source>
</evidence>
<dbReference type="SUPFAM" id="SSF56801">
    <property type="entry name" value="Acetyl-CoA synthetase-like"/>
    <property type="match status" value="1"/>
</dbReference>
<evidence type="ECO:0000256" key="1">
    <source>
        <dbReference type="ARBA" id="ARBA00004275"/>
    </source>
</evidence>
<evidence type="ECO:0000313" key="6">
    <source>
        <dbReference type="EMBL" id="KAG8233723.1"/>
    </source>
</evidence>
<dbReference type="PANTHER" id="PTHR24096:SF149">
    <property type="entry name" value="AMP-BINDING DOMAIN-CONTAINING PROTEIN-RELATED"/>
    <property type="match status" value="1"/>
</dbReference>
<evidence type="ECO:0000256" key="4">
    <source>
        <dbReference type="ARBA" id="ARBA00023140"/>
    </source>
</evidence>
<protein>
    <recommendedName>
        <fullName evidence="5">AMP-dependent synthetase/ligase domain-containing protein</fullName>
    </recommendedName>
</protein>
<evidence type="ECO:0000313" key="7">
    <source>
        <dbReference type="Proteomes" id="UP000792457"/>
    </source>
</evidence>
<keyword evidence="3" id="KW-0436">Ligase</keyword>
<dbReference type="GO" id="GO:0005777">
    <property type="term" value="C:peroxisome"/>
    <property type="evidence" value="ECO:0007669"/>
    <property type="project" value="UniProtKB-SubCell"/>
</dbReference>
<dbReference type="GO" id="GO:0016405">
    <property type="term" value="F:CoA-ligase activity"/>
    <property type="evidence" value="ECO:0007669"/>
    <property type="project" value="TreeGrafter"/>
</dbReference>
<evidence type="ECO:0000256" key="3">
    <source>
        <dbReference type="ARBA" id="ARBA00022598"/>
    </source>
</evidence>
<feature type="domain" description="AMP-dependent synthetase/ligase" evidence="5">
    <location>
        <begin position="43"/>
        <end position="162"/>
    </location>
</feature>
<keyword evidence="7" id="KW-1185">Reference proteome</keyword>
<reference evidence="6" key="2">
    <citation type="submission" date="2017-10" db="EMBL/GenBank/DDBJ databases">
        <title>Ladona fulva Genome sequencing and assembly.</title>
        <authorList>
            <person name="Murali S."/>
            <person name="Richards S."/>
            <person name="Bandaranaike D."/>
            <person name="Bellair M."/>
            <person name="Blankenburg K."/>
            <person name="Chao H."/>
            <person name="Dinh H."/>
            <person name="Doddapaneni H."/>
            <person name="Dugan-Rocha S."/>
            <person name="Elkadiri S."/>
            <person name="Gnanaolivu R."/>
            <person name="Hernandez B."/>
            <person name="Skinner E."/>
            <person name="Javaid M."/>
            <person name="Lee S."/>
            <person name="Li M."/>
            <person name="Ming W."/>
            <person name="Munidasa M."/>
            <person name="Muniz J."/>
            <person name="Nguyen L."/>
            <person name="Hughes D."/>
            <person name="Osuji N."/>
            <person name="Pu L.-L."/>
            <person name="Puazo M."/>
            <person name="Qu C."/>
            <person name="Quiroz J."/>
            <person name="Raj R."/>
            <person name="Weissenberger G."/>
            <person name="Xin Y."/>
            <person name="Zou X."/>
            <person name="Han Y."/>
            <person name="Worley K."/>
            <person name="Muzny D."/>
            <person name="Gibbs R."/>
        </authorList>
    </citation>
    <scope>NUCLEOTIDE SEQUENCE</scope>
    <source>
        <strain evidence="6">Sampled in the wild</strain>
    </source>
</reference>
<dbReference type="EMBL" id="KZ308743">
    <property type="protein sequence ID" value="KAG8233723.1"/>
    <property type="molecule type" value="Genomic_DNA"/>
</dbReference>
<accession>A0A8K0KG53</accession>
<sequence length="185" mass="20732">MAINSEKVVISPWAQKEIDVPSDVTLPEFIFRSLREKLPSIGDVPFVIDVVTGKEIPFSKLEEMCKSLAASLWHRGLRRGSVLFFTTHEHALIYVVQIACWMCGAASRGCFPWEDAEEMERQMRESQPQMILCDPDTASTVLSVLPKLDMPQTELLSLCGPVEGAVSVEDLIEKADVPLREFPLK</sequence>
<organism evidence="6 7">
    <name type="scientific">Ladona fulva</name>
    <name type="common">Scarce chaser dragonfly</name>
    <name type="synonym">Libellula fulva</name>
    <dbReference type="NCBI Taxonomy" id="123851"/>
    <lineage>
        <taxon>Eukaryota</taxon>
        <taxon>Metazoa</taxon>
        <taxon>Ecdysozoa</taxon>
        <taxon>Arthropoda</taxon>
        <taxon>Hexapoda</taxon>
        <taxon>Insecta</taxon>
        <taxon>Pterygota</taxon>
        <taxon>Palaeoptera</taxon>
        <taxon>Odonata</taxon>
        <taxon>Epiprocta</taxon>
        <taxon>Anisoptera</taxon>
        <taxon>Libelluloidea</taxon>
        <taxon>Libellulidae</taxon>
        <taxon>Ladona</taxon>
    </lineage>
</organism>
<proteinExistence type="inferred from homology"/>